<dbReference type="STRING" id="571932.SAMN05421743_10691"/>
<feature type="domain" description="PilZ" evidence="4">
    <location>
        <begin position="100"/>
        <end position="210"/>
    </location>
</feature>
<dbReference type="SUPFAM" id="SSF141371">
    <property type="entry name" value="PilZ domain-like"/>
    <property type="match status" value="1"/>
</dbReference>
<evidence type="ECO:0000256" key="2">
    <source>
        <dbReference type="ARBA" id="ARBA00022741"/>
    </source>
</evidence>
<dbReference type="InterPro" id="IPR009875">
    <property type="entry name" value="PilZ_domain"/>
</dbReference>
<dbReference type="Pfam" id="PF12945">
    <property type="entry name" value="PilZNR"/>
    <property type="match status" value="1"/>
</dbReference>
<evidence type="ECO:0000259" key="4">
    <source>
        <dbReference type="Pfam" id="PF07238"/>
    </source>
</evidence>
<evidence type="ECO:0000259" key="5">
    <source>
        <dbReference type="Pfam" id="PF12945"/>
    </source>
</evidence>
<evidence type="ECO:0000313" key="7">
    <source>
        <dbReference type="Proteomes" id="UP000198584"/>
    </source>
</evidence>
<gene>
    <name evidence="6" type="ORF">SAMN05421743_10691</name>
</gene>
<dbReference type="InterPro" id="IPR012349">
    <property type="entry name" value="Split_barrel_FMN-bd"/>
</dbReference>
<keyword evidence="1" id="KW-0973">c-di-GMP</keyword>
<keyword evidence="7" id="KW-1185">Reference proteome</keyword>
<keyword evidence="3" id="KW-0975">Bacterial flagellum</keyword>
<proteinExistence type="predicted"/>
<dbReference type="OrthoDB" id="1951449at2"/>
<dbReference type="Gene3D" id="2.40.10.220">
    <property type="entry name" value="predicted glycosyltransferase like domains"/>
    <property type="match status" value="1"/>
</dbReference>
<keyword evidence="6" id="KW-0966">Cell projection</keyword>
<feature type="domain" description="Type III secretion system flagellar brake protein YcgR PilZN" evidence="5">
    <location>
        <begin position="3"/>
        <end position="91"/>
    </location>
</feature>
<keyword evidence="6" id="KW-0969">Cilium</keyword>
<dbReference type="GO" id="GO:0035438">
    <property type="term" value="F:cyclic-di-GMP binding"/>
    <property type="evidence" value="ECO:0007669"/>
    <property type="project" value="InterPro"/>
</dbReference>
<dbReference type="AlphaFoldDB" id="A0A1H4CKK6"/>
<dbReference type="Proteomes" id="UP000198584">
    <property type="component" value="Unassembled WGS sequence"/>
</dbReference>
<protein>
    <submittedName>
        <fullName evidence="6">C-di-GMP-binding flagellar brake protein YcgR, contains PilZNR and PilZ domains</fullName>
    </submittedName>
</protein>
<dbReference type="InterPro" id="IPR009926">
    <property type="entry name" value="T3SS_YcgR_PilZN"/>
</dbReference>
<organism evidence="6 7">
    <name type="scientific">Thalassobacillus cyri</name>
    <dbReference type="NCBI Taxonomy" id="571932"/>
    <lineage>
        <taxon>Bacteria</taxon>
        <taxon>Bacillati</taxon>
        <taxon>Bacillota</taxon>
        <taxon>Bacilli</taxon>
        <taxon>Bacillales</taxon>
        <taxon>Bacillaceae</taxon>
        <taxon>Thalassobacillus</taxon>
    </lineage>
</organism>
<accession>A0A1H4CKK6</accession>
<keyword evidence="6" id="KW-0282">Flagellum</keyword>
<evidence type="ECO:0000256" key="3">
    <source>
        <dbReference type="ARBA" id="ARBA00023143"/>
    </source>
</evidence>
<evidence type="ECO:0000256" key="1">
    <source>
        <dbReference type="ARBA" id="ARBA00022636"/>
    </source>
</evidence>
<dbReference type="RefSeq" id="WP_093044645.1">
    <property type="nucleotide sequence ID" value="NZ_FNQR01000006.1"/>
</dbReference>
<keyword evidence="2" id="KW-0547">Nucleotide-binding</keyword>
<reference evidence="6 7" key="1">
    <citation type="submission" date="2016-10" db="EMBL/GenBank/DDBJ databases">
        <authorList>
            <person name="de Groot N.N."/>
        </authorList>
    </citation>
    <scope>NUCLEOTIDE SEQUENCE [LARGE SCALE GENOMIC DNA]</scope>
    <source>
        <strain evidence="6 7">CCM7597</strain>
    </source>
</reference>
<evidence type="ECO:0000313" key="6">
    <source>
        <dbReference type="EMBL" id="SEA60853.1"/>
    </source>
</evidence>
<dbReference type="Pfam" id="PF07238">
    <property type="entry name" value="PilZ"/>
    <property type="match status" value="1"/>
</dbReference>
<dbReference type="EMBL" id="FNQR01000006">
    <property type="protein sequence ID" value="SEA60853.1"/>
    <property type="molecule type" value="Genomic_DNA"/>
</dbReference>
<dbReference type="Gene3D" id="2.30.110.10">
    <property type="entry name" value="Electron Transport, Fmn-binding Protein, Chain A"/>
    <property type="match status" value="1"/>
</dbReference>
<name>A0A1H4CKK6_9BACI</name>
<sequence>MVEIGTPVTLELIHTDHGAQESFKSKIVDKKGNYLFLAYPVGEKTRKTGVFLEGTQIKISFVGKDQSVYLFETSVIARKKLKIPVLVFYFPGDNEIIRIQRRKYVRIETAVDVAVYNNQLDVPPFTTITMDISGGGAAIVLPESHQLKHQENLGLMLVFPMNSGDIRYIEAKGTVVRIFNHKEMERDIASIEFSTIPDNQRQTIIQFCFERQLYMRNRGIQ</sequence>